<dbReference type="Gene3D" id="2.60.200.20">
    <property type="match status" value="1"/>
</dbReference>
<evidence type="ECO:0000256" key="2">
    <source>
        <dbReference type="ARBA" id="ARBA00013194"/>
    </source>
</evidence>
<dbReference type="InterPro" id="IPR046357">
    <property type="entry name" value="PPIase_dom_sf"/>
</dbReference>
<gene>
    <name evidence="10" type="ORF">RFI_06393</name>
</gene>
<keyword evidence="7" id="KW-1133">Transmembrane helix</keyword>
<name>X6NXK7_RETFI</name>
<dbReference type="AlphaFoldDB" id="X6NXK7"/>
<evidence type="ECO:0000259" key="9">
    <source>
        <dbReference type="PROSITE" id="PS50198"/>
    </source>
</evidence>
<evidence type="ECO:0000256" key="3">
    <source>
        <dbReference type="ARBA" id="ARBA00023110"/>
    </source>
</evidence>
<keyword evidence="7" id="KW-0472">Membrane</keyword>
<protein>
    <recommendedName>
        <fullName evidence="2">peptidylprolyl isomerase</fullName>
        <ecNumber evidence="2">5.2.1.8</ecNumber>
    </recommendedName>
</protein>
<keyword evidence="11" id="KW-1185">Reference proteome</keyword>
<proteinExistence type="predicted"/>
<dbReference type="Gene3D" id="3.10.50.40">
    <property type="match status" value="1"/>
</dbReference>
<feature type="transmembrane region" description="Helical" evidence="7">
    <location>
        <begin position="56"/>
        <end position="77"/>
    </location>
</feature>
<dbReference type="PANTHER" id="PTHR10657">
    <property type="entry name" value="PEPTIDYL-PROLYL CIS-TRANS ISOMERASE"/>
    <property type="match status" value="1"/>
</dbReference>
<keyword evidence="4 5" id="KW-0413">Isomerase</keyword>
<keyword evidence="7" id="KW-0812">Transmembrane</keyword>
<dbReference type="EC" id="5.2.1.8" evidence="2"/>
<comment type="caution">
    <text evidence="10">The sequence shown here is derived from an EMBL/GenBank/DDBJ whole genome shotgun (WGS) entry which is preliminary data.</text>
</comment>
<dbReference type="EMBL" id="ASPP01005340">
    <property type="protein sequence ID" value="ETO30731.1"/>
    <property type="molecule type" value="Genomic_DNA"/>
</dbReference>
<dbReference type="InterPro" id="IPR008984">
    <property type="entry name" value="SMAD_FHA_dom_sf"/>
</dbReference>
<evidence type="ECO:0000256" key="5">
    <source>
        <dbReference type="PROSITE-ProRule" id="PRU00278"/>
    </source>
</evidence>
<evidence type="ECO:0000313" key="10">
    <source>
        <dbReference type="EMBL" id="ETO30731.1"/>
    </source>
</evidence>
<dbReference type="OrthoDB" id="2530521at2759"/>
<evidence type="ECO:0000256" key="4">
    <source>
        <dbReference type="ARBA" id="ARBA00023235"/>
    </source>
</evidence>
<dbReference type="SUPFAM" id="SSF54534">
    <property type="entry name" value="FKBP-like"/>
    <property type="match status" value="1"/>
</dbReference>
<accession>X6NXK7</accession>
<dbReference type="Proteomes" id="UP000023152">
    <property type="component" value="Unassembled WGS sequence"/>
</dbReference>
<organism evidence="10 11">
    <name type="scientific">Reticulomyxa filosa</name>
    <dbReference type="NCBI Taxonomy" id="46433"/>
    <lineage>
        <taxon>Eukaryota</taxon>
        <taxon>Sar</taxon>
        <taxon>Rhizaria</taxon>
        <taxon>Retaria</taxon>
        <taxon>Foraminifera</taxon>
        <taxon>Monothalamids</taxon>
        <taxon>Reticulomyxidae</taxon>
        <taxon>Reticulomyxa</taxon>
    </lineage>
</organism>
<dbReference type="Pfam" id="PF00639">
    <property type="entry name" value="Rotamase"/>
    <property type="match status" value="1"/>
</dbReference>
<dbReference type="GO" id="GO:0005829">
    <property type="term" value="C:cytosol"/>
    <property type="evidence" value="ECO:0007669"/>
    <property type="project" value="TreeGrafter"/>
</dbReference>
<sequence>MFGTFFKRPNENEYLKNSVHTLLKTKDLKSSHNNFEKYYLGHITNKKIIFEYALMLARFIFSLFFNAALLFFVLLFLSCCRYDRICRTTANTLHFHTEMANDNESVVPIWARDPKLENCGLIVKKGDTVIEKLGIILKKNVCISRRHAIITHGESGNVYLLDLGSSHGTFKNGKKLEAKKREALADMDVIKFGASTREYIVRLDLDQPMTTDLNSKKDTSERASASDVKDKITGHKRSLIESQKTDDNDEAQYSGKANDNITPNKPKKVMEGTKIVHKCHDSKEEALVKAEKLRQDILKQASSSGQDDSTGEVFKDFAKRESDCNSYKRGGDLGLFGLGKMQKPFEEAAFSLQIGELSQPVETASGVHLILRTQ</sequence>
<feature type="domain" description="FHA" evidence="8">
    <location>
        <begin position="143"/>
        <end position="176"/>
    </location>
</feature>
<evidence type="ECO:0000256" key="7">
    <source>
        <dbReference type="SAM" id="Phobius"/>
    </source>
</evidence>
<dbReference type="SMART" id="SM00240">
    <property type="entry name" value="FHA"/>
    <property type="match status" value="1"/>
</dbReference>
<dbReference type="InterPro" id="IPR000297">
    <property type="entry name" value="PPIase_PpiC"/>
</dbReference>
<evidence type="ECO:0000256" key="1">
    <source>
        <dbReference type="ARBA" id="ARBA00000971"/>
    </source>
</evidence>
<evidence type="ECO:0000259" key="8">
    <source>
        <dbReference type="PROSITE" id="PS50006"/>
    </source>
</evidence>
<dbReference type="InterPro" id="IPR000253">
    <property type="entry name" value="FHA_dom"/>
</dbReference>
<dbReference type="GO" id="GO:0003755">
    <property type="term" value="F:peptidyl-prolyl cis-trans isomerase activity"/>
    <property type="evidence" value="ECO:0007669"/>
    <property type="project" value="UniProtKB-KW"/>
</dbReference>
<comment type="catalytic activity">
    <reaction evidence="1">
        <text>[protein]-peptidylproline (omega=180) = [protein]-peptidylproline (omega=0)</text>
        <dbReference type="Rhea" id="RHEA:16237"/>
        <dbReference type="Rhea" id="RHEA-COMP:10747"/>
        <dbReference type="Rhea" id="RHEA-COMP:10748"/>
        <dbReference type="ChEBI" id="CHEBI:83833"/>
        <dbReference type="ChEBI" id="CHEBI:83834"/>
        <dbReference type="EC" id="5.2.1.8"/>
    </reaction>
</comment>
<dbReference type="PROSITE" id="PS50006">
    <property type="entry name" value="FHA_DOMAIN"/>
    <property type="match status" value="1"/>
</dbReference>
<dbReference type="SUPFAM" id="SSF49879">
    <property type="entry name" value="SMAD/FHA domain"/>
    <property type="match status" value="1"/>
</dbReference>
<feature type="domain" description="PpiC" evidence="9">
    <location>
        <begin position="266"/>
        <end position="374"/>
    </location>
</feature>
<evidence type="ECO:0000313" key="11">
    <source>
        <dbReference type="Proteomes" id="UP000023152"/>
    </source>
</evidence>
<keyword evidence="3 5" id="KW-0697">Rotamase</keyword>
<evidence type="ECO:0000256" key="6">
    <source>
        <dbReference type="SAM" id="MobiDB-lite"/>
    </source>
</evidence>
<dbReference type="GO" id="GO:0005634">
    <property type="term" value="C:nucleus"/>
    <property type="evidence" value="ECO:0007669"/>
    <property type="project" value="TreeGrafter"/>
</dbReference>
<dbReference type="PROSITE" id="PS50198">
    <property type="entry name" value="PPIC_PPIASE_2"/>
    <property type="match status" value="1"/>
</dbReference>
<dbReference type="Pfam" id="PF00498">
    <property type="entry name" value="FHA"/>
    <property type="match status" value="1"/>
</dbReference>
<feature type="region of interest" description="Disordered" evidence="6">
    <location>
        <begin position="210"/>
        <end position="267"/>
    </location>
</feature>
<reference evidence="10 11" key="1">
    <citation type="journal article" date="2013" name="Curr. Biol.">
        <title>The Genome of the Foraminiferan Reticulomyxa filosa.</title>
        <authorList>
            <person name="Glockner G."/>
            <person name="Hulsmann N."/>
            <person name="Schleicher M."/>
            <person name="Noegel A.A."/>
            <person name="Eichinger L."/>
            <person name="Gallinger C."/>
            <person name="Pawlowski J."/>
            <person name="Sierra R."/>
            <person name="Euteneuer U."/>
            <person name="Pillet L."/>
            <person name="Moustafa A."/>
            <person name="Platzer M."/>
            <person name="Groth M."/>
            <person name="Szafranski K."/>
            <person name="Schliwa M."/>
        </authorList>
    </citation>
    <scope>NUCLEOTIDE SEQUENCE [LARGE SCALE GENOMIC DNA]</scope>
</reference>
<dbReference type="PANTHER" id="PTHR10657:SF4">
    <property type="entry name" value="PEPTIDYL-PROLYL CIS-TRANS ISOMERASE-RELATED"/>
    <property type="match status" value="1"/>
</dbReference>
<dbReference type="InterPro" id="IPR051370">
    <property type="entry name" value="PPIase_Pin1"/>
</dbReference>